<sequence length="310" mass="33819">MKICPRCGEENSDRSLFCEHCGYEFANEETLPKRNQGANLQEPNPSPNYTVSQKKSSLPKWPFIIAGVAVLAVIAGVGFAMAGRSNNEANLPATTVSSSKVDTSKYDEIIAEAKELTINGEYKKSNLKLSRISASDLGKSEFSAIADEVDDLTDKNEEGLKQEEDKEATQKAQEKDRPAVTTSGNTSGFSGDYAKWANTYYFYYSQTSQRQTALTIGANGSVTQKNVNGTQYFGKATITNASGDVLSYETNEQYPSDMPDTKLINPNVQITVKWDGGGTQIYYGYVSYSSRLALTDGVAKNAGVNEVWIS</sequence>
<accession>R2RA15</accession>
<dbReference type="Pfam" id="PF13240">
    <property type="entry name" value="Zn_Ribbon_1"/>
    <property type="match status" value="1"/>
</dbReference>
<evidence type="ECO:0000313" key="4">
    <source>
        <dbReference type="EMBL" id="EOH77421.1"/>
    </source>
</evidence>
<dbReference type="EMBL" id="AJAK01000015">
    <property type="protein sequence ID" value="EOH77421.1"/>
    <property type="molecule type" value="Genomic_DNA"/>
</dbReference>
<reference evidence="5 7" key="2">
    <citation type="submission" date="2013-03" db="EMBL/GenBank/DDBJ databases">
        <title>The Genome Sequence of Enterococcus malodoratus ATCC_43197 (PacBio/Illumina hybrid assembly).</title>
        <authorList>
            <consortium name="The Broad Institute Genomics Platform"/>
            <consortium name="The Broad Institute Genome Sequencing Center for Infectious Disease"/>
            <person name="Earl A."/>
            <person name="Russ C."/>
            <person name="Gilmore M."/>
            <person name="Surin D."/>
            <person name="Walker B."/>
            <person name="Young S."/>
            <person name="Zeng Q."/>
            <person name="Gargeya S."/>
            <person name="Fitzgerald M."/>
            <person name="Haas B."/>
            <person name="Abouelleil A."/>
            <person name="Allen A.W."/>
            <person name="Alvarado L."/>
            <person name="Arachchi H.M."/>
            <person name="Berlin A.M."/>
            <person name="Chapman S.B."/>
            <person name="Gainer-Dewar J."/>
            <person name="Goldberg J."/>
            <person name="Griggs A."/>
            <person name="Gujja S."/>
            <person name="Hansen M."/>
            <person name="Howarth C."/>
            <person name="Imamovic A."/>
            <person name="Ireland A."/>
            <person name="Larimer J."/>
            <person name="McCowan C."/>
            <person name="Murphy C."/>
            <person name="Pearson M."/>
            <person name="Poon T.W."/>
            <person name="Priest M."/>
            <person name="Roberts A."/>
            <person name="Saif S."/>
            <person name="Shea T."/>
            <person name="Sisk P."/>
            <person name="Sykes S."/>
            <person name="Wortman J."/>
            <person name="Nusbaum C."/>
            <person name="Birren B."/>
        </authorList>
    </citation>
    <scope>NUCLEOTIDE SEQUENCE [LARGE SCALE GENOMIC DNA]</scope>
    <source>
        <strain evidence="5 7">ATCC 43197</strain>
    </source>
</reference>
<evidence type="ECO:0000256" key="1">
    <source>
        <dbReference type="SAM" id="MobiDB-lite"/>
    </source>
</evidence>
<keyword evidence="2" id="KW-0472">Membrane</keyword>
<dbReference type="EMBL" id="ASWA01000004">
    <property type="protein sequence ID" value="EOT64165.1"/>
    <property type="molecule type" value="Genomic_DNA"/>
</dbReference>
<evidence type="ECO:0000259" key="3">
    <source>
        <dbReference type="Pfam" id="PF13240"/>
    </source>
</evidence>
<organism evidence="4 6">
    <name type="scientific">Enterococcus malodoratus ATCC 43197</name>
    <dbReference type="NCBI Taxonomy" id="1158601"/>
    <lineage>
        <taxon>Bacteria</taxon>
        <taxon>Bacillati</taxon>
        <taxon>Bacillota</taxon>
        <taxon>Bacilli</taxon>
        <taxon>Lactobacillales</taxon>
        <taxon>Enterococcaceae</taxon>
        <taxon>Enterococcus</taxon>
    </lineage>
</organism>
<protein>
    <recommendedName>
        <fullName evidence="3">Zinc-ribbon domain-containing protein</fullName>
    </recommendedName>
</protein>
<dbReference type="RefSeq" id="WP_010740893.1">
    <property type="nucleotide sequence ID" value="NZ_KB946250.1"/>
</dbReference>
<keyword evidence="7" id="KW-1185">Reference proteome</keyword>
<dbReference type="eggNOG" id="ENOG5034AWW">
    <property type="taxonomic scope" value="Bacteria"/>
</dbReference>
<dbReference type="STRING" id="71451.RV07_GL004335"/>
<evidence type="ECO:0000313" key="5">
    <source>
        <dbReference type="EMBL" id="EOT64165.1"/>
    </source>
</evidence>
<evidence type="ECO:0000313" key="7">
    <source>
        <dbReference type="Proteomes" id="UP000014148"/>
    </source>
</evidence>
<dbReference type="AlphaFoldDB" id="R2RA15"/>
<dbReference type="Proteomes" id="UP000014148">
    <property type="component" value="Unassembled WGS sequence"/>
</dbReference>
<dbReference type="GeneID" id="79785991"/>
<feature type="domain" description="Zinc-ribbon" evidence="3">
    <location>
        <begin position="4"/>
        <end position="24"/>
    </location>
</feature>
<dbReference type="Proteomes" id="UP000013783">
    <property type="component" value="Unassembled WGS sequence"/>
</dbReference>
<reference evidence="4 6" key="1">
    <citation type="submission" date="2013-02" db="EMBL/GenBank/DDBJ databases">
        <title>The Genome Sequence of Enterococcus malodoratus ATCC_43197.</title>
        <authorList>
            <consortium name="The Broad Institute Genome Sequencing Platform"/>
            <consortium name="The Broad Institute Genome Sequencing Center for Infectious Disease"/>
            <person name="Earl A.M."/>
            <person name="Gilmore M.S."/>
            <person name="Lebreton F."/>
            <person name="Walker B."/>
            <person name="Young S.K."/>
            <person name="Zeng Q."/>
            <person name="Gargeya S."/>
            <person name="Fitzgerald M."/>
            <person name="Haas B."/>
            <person name="Abouelleil A."/>
            <person name="Alvarado L."/>
            <person name="Arachchi H.M."/>
            <person name="Berlin A.M."/>
            <person name="Chapman S.B."/>
            <person name="Dewar J."/>
            <person name="Goldberg J."/>
            <person name="Griggs A."/>
            <person name="Gujja S."/>
            <person name="Hansen M."/>
            <person name="Howarth C."/>
            <person name="Imamovic A."/>
            <person name="Larimer J."/>
            <person name="McCowan C."/>
            <person name="Murphy C."/>
            <person name="Neiman D."/>
            <person name="Pearson M."/>
            <person name="Priest M."/>
            <person name="Roberts A."/>
            <person name="Saif S."/>
            <person name="Shea T."/>
            <person name="Sisk P."/>
            <person name="Sykes S."/>
            <person name="Wortman J."/>
            <person name="Nusbaum C."/>
            <person name="Birren B."/>
        </authorList>
    </citation>
    <scope>NUCLEOTIDE SEQUENCE [LARGE SCALE GENOMIC DNA]</scope>
    <source>
        <strain evidence="4 6">ATCC 43197</strain>
    </source>
</reference>
<evidence type="ECO:0000256" key="2">
    <source>
        <dbReference type="SAM" id="Phobius"/>
    </source>
</evidence>
<evidence type="ECO:0000313" key="6">
    <source>
        <dbReference type="Proteomes" id="UP000013783"/>
    </source>
</evidence>
<keyword evidence="2" id="KW-1133">Transmembrane helix</keyword>
<name>R2RA15_9ENTE</name>
<dbReference type="OrthoDB" id="2328134at2"/>
<keyword evidence="2" id="KW-0812">Transmembrane</keyword>
<dbReference type="PATRIC" id="fig|1158601.3.peg.2028"/>
<dbReference type="InterPro" id="IPR026870">
    <property type="entry name" value="Zinc_ribbon_dom"/>
</dbReference>
<feature type="compositionally biased region" description="Basic and acidic residues" evidence="1">
    <location>
        <begin position="152"/>
        <end position="178"/>
    </location>
</feature>
<gene>
    <name evidence="5" type="ORF">I585_03362</name>
    <name evidence="4" type="ORF">UAI_02058</name>
</gene>
<proteinExistence type="predicted"/>
<comment type="caution">
    <text evidence="4">The sequence shown here is derived from an EMBL/GenBank/DDBJ whole genome shotgun (WGS) entry which is preliminary data.</text>
</comment>
<feature type="region of interest" description="Disordered" evidence="1">
    <location>
        <begin position="151"/>
        <end position="184"/>
    </location>
</feature>
<feature type="transmembrane region" description="Helical" evidence="2">
    <location>
        <begin position="61"/>
        <end position="82"/>
    </location>
</feature>